<keyword evidence="3 7" id="KW-0813">Transport</keyword>
<evidence type="ECO:0000256" key="9">
    <source>
        <dbReference type="SAM" id="MobiDB-lite"/>
    </source>
</evidence>
<evidence type="ECO:0000256" key="6">
    <source>
        <dbReference type="ARBA" id="ARBA00023054"/>
    </source>
</evidence>
<feature type="compositionally biased region" description="Low complexity" evidence="9">
    <location>
        <begin position="160"/>
        <end position="172"/>
    </location>
</feature>
<evidence type="ECO:0000256" key="3">
    <source>
        <dbReference type="ARBA" id="ARBA00022448"/>
    </source>
</evidence>
<dbReference type="Pfam" id="PF09454">
    <property type="entry name" value="Vps23_core"/>
    <property type="match status" value="1"/>
</dbReference>
<evidence type="ECO:0000259" key="10">
    <source>
        <dbReference type="PROSITE" id="PS51312"/>
    </source>
</evidence>
<dbReference type="EMBL" id="IACT01001296">
    <property type="protein sequence ID" value="LAC20651.1"/>
    <property type="molecule type" value="mRNA"/>
</dbReference>
<dbReference type="PANTHER" id="PTHR23306">
    <property type="entry name" value="TUMOR SUSCEPTIBILITY GENE 101 PROTEIN-RELATED"/>
    <property type="match status" value="1"/>
</dbReference>
<evidence type="ECO:0000256" key="4">
    <source>
        <dbReference type="ARBA" id="ARBA00022753"/>
    </source>
</evidence>
<dbReference type="InterPro" id="IPR008883">
    <property type="entry name" value="UEV_N"/>
</dbReference>
<feature type="compositionally biased region" description="Low complexity" evidence="9">
    <location>
        <begin position="86"/>
        <end position="96"/>
    </location>
</feature>
<evidence type="ECO:0000256" key="1">
    <source>
        <dbReference type="ARBA" id="ARBA00004177"/>
    </source>
</evidence>
<dbReference type="PANTHER" id="PTHR23306:SF3">
    <property type="entry name" value="TUMOR SUPPRESSOR PROTEIN 101"/>
    <property type="match status" value="1"/>
</dbReference>
<protein>
    <submittedName>
        <fullName evidence="12">Tumor susceptibility gene 101 protein-like isoform X3</fullName>
    </submittedName>
</protein>
<feature type="domain" description="SB" evidence="10">
    <location>
        <begin position="279"/>
        <end position="345"/>
    </location>
</feature>
<feature type="coiled-coil region" evidence="8">
    <location>
        <begin position="196"/>
        <end position="240"/>
    </location>
</feature>
<dbReference type="GO" id="GO:0015031">
    <property type="term" value="P:protein transport"/>
    <property type="evidence" value="ECO:0007669"/>
    <property type="project" value="UniProtKB-UniRule"/>
</dbReference>
<keyword evidence="5 7" id="KW-0653">Protein transport</keyword>
<dbReference type="Gene3D" id="6.10.250.370">
    <property type="match status" value="1"/>
</dbReference>
<feature type="domain" description="UEV" evidence="11">
    <location>
        <begin position="1"/>
        <end position="60"/>
    </location>
</feature>
<dbReference type="SUPFAM" id="SSF54495">
    <property type="entry name" value="UBC-like"/>
    <property type="match status" value="1"/>
</dbReference>
<dbReference type="GO" id="GO:0043130">
    <property type="term" value="F:ubiquitin binding"/>
    <property type="evidence" value="ECO:0007669"/>
    <property type="project" value="TreeGrafter"/>
</dbReference>
<dbReference type="Pfam" id="PF05743">
    <property type="entry name" value="UEV"/>
    <property type="match status" value="1"/>
</dbReference>
<dbReference type="InterPro" id="IPR017916">
    <property type="entry name" value="SB_dom"/>
</dbReference>
<feature type="region of interest" description="Disordered" evidence="9">
    <location>
        <begin position="160"/>
        <end position="179"/>
    </location>
</feature>
<evidence type="ECO:0000256" key="5">
    <source>
        <dbReference type="ARBA" id="ARBA00022927"/>
    </source>
</evidence>
<dbReference type="SUPFAM" id="SSF140111">
    <property type="entry name" value="Endosomal sorting complex assembly domain"/>
    <property type="match status" value="1"/>
</dbReference>
<dbReference type="AlphaFoldDB" id="A0A6A7FPY6"/>
<dbReference type="InterPro" id="IPR016135">
    <property type="entry name" value="UBQ-conjugating_enzyme/RWD"/>
</dbReference>
<dbReference type="PROSITE" id="PS51312">
    <property type="entry name" value="SB"/>
    <property type="match status" value="1"/>
</dbReference>
<evidence type="ECO:0000256" key="8">
    <source>
        <dbReference type="SAM" id="Coils"/>
    </source>
</evidence>
<dbReference type="Gene3D" id="6.10.140.820">
    <property type="match status" value="1"/>
</dbReference>
<dbReference type="InterPro" id="IPR052070">
    <property type="entry name" value="ESCRT-I_UEV_domain"/>
</dbReference>
<comment type="similarity">
    <text evidence="2">Belongs to the ubiquitin-conjugating enzyme family. UEV subfamily.</text>
</comment>
<name>A0A6A7FPY6_9CRUS</name>
<dbReference type="GO" id="GO:0000813">
    <property type="term" value="C:ESCRT I complex"/>
    <property type="evidence" value="ECO:0007669"/>
    <property type="project" value="TreeGrafter"/>
</dbReference>
<evidence type="ECO:0000313" key="12">
    <source>
        <dbReference type="EMBL" id="LAC20651.1"/>
    </source>
</evidence>
<evidence type="ECO:0000259" key="11">
    <source>
        <dbReference type="PROSITE" id="PS51322"/>
    </source>
</evidence>
<comment type="subcellular location">
    <subcellularLocation>
        <location evidence="1">Endosome</location>
    </subcellularLocation>
</comment>
<feature type="compositionally biased region" description="Gly residues" evidence="9">
    <location>
        <begin position="97"/>
        <end position="107"/>
    </location>
</feature>
<dbReference type="PROSITE" id="PS51322">
    <property type="entry name" value="UEV"/>
    <property type="match status" value="1"/>
</dbReference>
<dbReference type="GO" id="GO:0008333">
    <property type="term" value="P:endosome to lysosome transport"/>
    <property type="evidence" value="ECO:0007669"/>
    <property type="project" value="TreeGrafter"/>
</dbReference>
<sequence>MAYVKPTPDMLIKASRHVDQNGKVYLPYLHEWNPNSSDLLGLVQMMIMTFSEMPPVYAKPKGGVSGQHPPSPAANKPPYPAPGYPAQPGSTPSYSPSGGGGGGGGGYTPYPPTTAGYPPSGTGGYPPPYGAPQPPYPAGGGALPYPPPYSAPTTDAYNTAAAAESASVPPSTGNSGTITEEHIRVSLVSAVGDRVRSKLREKYGDAQAEVAVLRQQKTDLERGRDKLNNMISRLNTEQNEVSKSVRVLRERESELRLLVEQTESTKHSLDIDEAVTTTAPLYKQLVAAYAEEQATQDAVYYLGEALRRSVIDLDTYLRHVRSLSRKQYQLRATMTICRQKANLPG</sequence>
<keyword evidence="6 8" id="KW-0175">Coiled coil</keyword>
<feature type="region of interest" description="Disordered" evidence="9">
    <location>
        <begin position="59"/>
        <end position="150"/>
    </location>
</feature>
<accession>A0A6A7FPY6</accession>
<feature type="compositionally biased region" description="Pro residues" evidence="9">
    <location>
        <begin position="69"/>
        <end position="85"/>
    </location>
</feature>
<evidence type="ECO:0000256" key="2">
    <source>
        <dbReference type="ARBA" id="ARBA00009594"/>
    </source>
</evidence>
<dbReference type="Gene3D" id="3.10.110.10">
    <property type="entry name" value="Ubiquitin Conjugating Enzyme"/>
    <property type="match status" value="1"/>
</dbReference>
<feature type="compositionally biased region" description="Pro residues" evidence="9">
    <location>
        <begin position="125"/>
        <end position="137"/>
    </location>
</feature>
<proteinExistence type="evidence at transcript level"/>
<organism evidence="12">
    <name type="scientific">Hirondellea gigas</name>
    <dbReference type="NCBI Taxonomy" id="1518452"/>
    <lineage>
        <taxon>Eukaryota</taxon>
        <taxon>Metazoa</taxon>
        <taxon>Ecdysozoa</taxon>
        <taxon>Arthropoda</taxon>
        <taxon>Crustacea</taxon>
        <taxon>Multicrustacea</taxon>
        <taxon>Malacostraca</taxon>
        <taxon>Eumalacostraca</taxon>
        <taxon>Peracarida</taxon>
        <taxon>Amphipoda</taxon>
        <taxon>Amphilochidea</taxon>
        <taxon>Lysianassida</taxon>
        <taxon>Lysianassidira</taxon>
        <taxon>Lysianassoidea</taxon>
        <taxon>Lysianassidae</taxon>
        <taxon>Hirondellea</taxon>
    </lineage>
</organism>
<keyword evidence="4" id="KW-0967">Endosome</keyword>
<evidence type="ECO:0000256" key="7">
    <source>
        <dbReference type="PROSITE-ProRule" id="PRU00644"/>
    </source>
</evidence>
<dbReference type="InterPro" id="IPR037202">
    <property type="entry name" value="ESCRT_assembly_dom"/>
</dbReference>
<reference evidence="12" key="1">
    <citation type="submission" date="2017-11" db="EMBL/GenBank/DDBJ databases">
        <title>The sensing device of the deep-sea amphipod.</title>
        <authorList>
            <person name="Kobayashi H."/>
            <person name="Nagahama T."/>
            <person name="Arai W."/>
            <person name="Sasagawa Y."/>
            <person name="Umeda M."/>
            <person name="Hayashi T."/>
            <person name="Nikaido I."/>
            <person name="Watanabe H."/>
            <person name="Oguri K."/>
            <person name="Kitazato H."/>
            <person name="Fujioka K."/>
            <person name="Kido Y."/>
            <person name="Takami H."/>
        </authorList>
    </citation>
    <scope>NUCLEOTIDE SEQUENCE</scope>
    <source>
        <tissue evidence="12">Whole body</tissue>
    </source>
</reference>
<dbReference type="CDD" id="cd11685">
    <property type="entry name" value="UEV_TSG101-like"/>
    <property type="match status" value="1"/>
</dbReference>